<name>A0A8K0D5J9_IGNLU</name>
<organism evidence="1 2">
    <name type="scientific">Ignelater luminosus</name>
    <name type="common">Cucubano</name>
    <name type="synonym">Pyrophorus luminosus</name>
    <dbReference type="NCBI Taxonomy" id="2038154"/>
    <lineage>
        <taxon>Eukaryota</taxon>
        <taxon>Metazoa</taxon>
        <taxon>Ecdysozoa</taxon>
        <taxon>Arthropoda</taxon>
        <taxon>Hexapoda</taxon>
        <taxon>Insecta</taxon>
        <taxon>Pterygota</taxon>
        <taxon>Neoptera</taxon>
        <taxon>Endopterygota</taxon>
        <taxon>Coleoptera</taxon>
        <taxon>Polyphaga</taxon>
        <taxon>Elateriformia</taxon>
        <taxon>Elateroidea</taxon>
        <taxon>Elateridae</taxon>
        <taxon>Agrypninae</taxon>
        <taxon>Pyrophorini</taxon>
        <taxon>Ignelater</taxon>
    </lineage>
</organism>
<evidence type="ECO:0000313" key="2">
    <source>
        <dbReference type="Proteomes" id="UP000801492"/>
    </source>
</evidence>
<comment type="caution">
    <text evidence="1">The sequence shown here is derived from an EMBL/GenBank/DDBJ whole genome shotgun (WGS) entry which is preliminary data.</text>
</comment>
<accession>A0A8K0D5J9</accession>
<dbReference type="Proteomes" id="UP000801492">
    <property type="component" value="Unassembled WGS sequence"/>
</dbReference>
<gene>
    <name evidence="1" type="ORF">ILUMI_08748</name>
</gene>
<evidence type="ECO:0000313" key="1">
    <source>
        <dbReference type="EMBL" id="KAF2897422.1"/>
    </source>
</evidence>
<protein>
    <submittedName>
        <fullName evidence="1">Uncharacterized protein</fullName>
    </submittedName>
</protein>
<dbReference type="OrthoDB" id="6777526at2759"/>
<proteinExistence type="predicted"/>
<reference evidence="1" key="1">
    <citation type="submission" date="2019-08" db="EMBL/GenBank/DDBJ databases">
        <title>The genome of the North American firefly Photinus pyralis.</title>
        <authorList>
            <consortium name="Photinus pyralis genome working group"/>
            <person name="Fallon T.R."/>
            <person name="Sander Lower S.E."/>
            <person name="Weng J.-K."/>
        </authorList>
    </citation>
    <scope>NUCLEOTIDE SEQUENCE</scope>
    <source>
        <strain evidence="1">TRF0915ILg1</strain>
        <tissue evidence="1">Whole body</tissue>
    </source>
</reference>
<keyword evidence="2" id="KW-1185">Reference proteome</keyword>
<dbReference type="AlphaFoldDB" id="A0A8K0D5J9"/>
<dbReference type="Pfam" id="PF03564">
    <property type="entry name" value="DUF1759"/>
    <property type="match status" value="1"/>
</dbReference>
<sequence>NRKHWKVVMSYLISGKNYDKAVEDLKERFGREKILIEVYVRDLLKLVIKNAKDTTELIVTSDKCAEILYPVVEPCLPKDILMTWQKNSSYEEDLEKIVEFLKKEVNSKTERALS</sequence>
<dbReference type="EMBL" id="VTPC01004177">
    <property type="protein sequence ID" value="KAF2897422.1"/>
    <property type="molecule type" value="Genomic_DNA"/>
</dbReference>
<dbReference type="InterPro" id="IPR005312">
    <property type="entry name" value="DUF1759"/>
</dbReference>
<feature type="non-terminal residue" evidence="1">
    <location>
        <position position="1"/>
    </location>
</feature>